<gene>
    <name evidence="2" type="primary">tusC</name>
    <name evidence="2" type="ORF">HBH39_09500</name>
</gene>
<dbReference type="InterPro" id="IPR027396">
    <property type="entry name" value="DsrEFH-like"/>
</dbReference>
<evidence type="ECO:0000256" key="1">
    <source>
        <dbReference type="ARBA" id="ARBA00005996"/>
    </source>
</evidence>
<dbReference type="RefSeq" id="WP_167677698.1">
    <property type="nucleotide sequence ID" value="NZ_CP050313.1"/>
</dbReference>
<reference evidence="2 3" key="1">
    <citation type="submission" date="2020-03" db="EMBL/GenBank/DDBJ databases">
        <title>Complete genome sequence of Shewanella sp.</title>
        <authorList>
            <person name="Kim Y.-S."/>
            <person name="Kim S.-J."/>
            <person name="Jung H.-K."/>
            <person name="Kim K.-H."/>
        </authorList>
    </citation>
    <scope>NUCLEOTIDE SEQUENCE [LARGE SCALE GENOMIC DNA]</scope>
    <source>
        <strain evidence="2 3">PN3F2</strain>
    </source>
</reference>
<accession>A0A6G9QJX9</accession>
<protein>
    <submittedName>
        <fullName evidence="2">Sulfurtransferase complex subunit TusC</fullName>
    </submittedName>
</protein>
<dbReference type="KEGG" id="saes:HBH39_09500"/>
<keyword evidence="2" id="KW-0808">Transferase</keyword>
<evidence type="ECO:0000313" key="2">
    <source>
        <dbReference type="EMBL" id="QIR14688.1"/>
    </source>
</evidence>
<sequence>MKKIYILFRHSPYGSTTNREGIDLALLSASFEQQVSLVFCNEALLHLLPNQQPEKVGSKDYISVFKAFELYEIETVLACQDSMNLLGLTANDLAIEANIVNAKVIAEQLQDADEVLVF</sequence>
<keyword evidence="3" id="KW-1185">Reference proteome</keyword>
<dbReference type="Gene3D" id="3.40.1260.10">
    <property type="entry name" value="DsrEFH-like"/>
    <property type="match status" value="1"/>
</dbReference>
<dbReference type="InterPro" id="IPR003787">
    <property type="entry name" value="Sulphur_relay_DsrE/F-like"/>
</dbReference>
<dbReference type="Proteomes" id="UP000502608">
    <property type="component" value="Chromosome"/>
</dbReference>
<organism evidence="2 3">
    <name type="scientific">Shewanella aestuarii</name>
    <dbReference type="NCBI Taxonomy" id="1028752"/>
    <lineage>
        <taxon>Bacteria</taxon>
        <taxon>Pseudomonadati</taxon>
        <taxon>Pseudomonadota</taxon>
        <taxon>Gammaproteobacteria</taxon>
        <taxon>Alteromonadales</taxon>
        <taxon>Shewanellaceae</taxon>
        <taxon>Shewanella</taxon>
    </lineage>
</organism>
<dbReference type="NCBIfam" id="NF001238">
    <property type="entry name" value="PRK00211.1"/>
    <property type="match status" value="1"/>
</dbReference>
<dbReference type="Pfam" id="PF02635">
    <property type="entry name" value="DsrE"/>
    <property type="match status" value="1"/>
</dbReference>
<proteinExistence type="inferred from homology"/>
<dbReference type="NCBIfam" id="TIGR03010">
    <property type="entry name" value="sulf_tusC_dsrF"/>
    <property type="match status" value="1"/>
</dbReference>
<dbReference type="PANTHER" id="PTHR38780:SF1">
    <property type="entry name" value="PROTEIN TUSC"/>
    <property type="match status" value="1"/>
</dbReference>
<name>A0A6G9QJX9_9GAMM</name>
<dbReference type="GO" id="GO:0016740">
    <property type="term" value="F:transferase activity"/>
    <property type="evidence" value="ECO:0007669"/>
    <property type="project" value="UniProtKB-KW"/>
</dbReference>
<dbReference type="InterPro" id="IPR017462">
    <property type="entry name" value="Sulphur_relay_TusC/DsrF"/>
</dbReference>
<comment type="similarity">
    <text evidence="1">Belongs to the DsrF/TusC family.</text>
</comment>
<dbReference type="SUPFAM" id="SSF75169">
    <property type="entry name" value="DsrEFH-like"/>
    <property type="match status" value="1"/>
</dbReference>
<dbReference type="PANTHER" id="PTHR38780">
    <property type="entry name" value="PROTEIN TUSC"/>
    <property type="match status" value="1"/>
</dbReference>
<dbReference type="EMBL" id="CP050313">
    <property type="protein sequence ID" value="QIR14688.1"/>
    <property type="molecule type" value="Genomic_DNA"/>
</dbReference>
<evidence type="ECO:0000313" key="3">
    <source>
        <dbReference type="Proteomes" id="UP000502608"/>
    </source>
</evidence>
<dbReference type="AlphaFoldDB" id="A0A6G9QJX9"/>